<comment type="catalytic activity">
    <reaction evidence="9">
        <text>K(+)(in) + H(+)(out) = K(+)(out) + H(+)(in)</text>
        <dbReference type="Rhea" id="RHEA:29467"/>
        <dbReference type="ChEBI" id="CHEBI:15378"/>
        <dbReference type="ChEBI" id="CHEBI:29103"/>
    </reaction>
</comment>
<accession>A0A4Y5P5M1</accession>
<keyword evidence="9" id="KW-0630">Potassium</keyword>
<dbReference type="Pfam" id="PF03040">
    <property type="entry name" value="CemA"/>
    <property type="match status" value="1"/>
</dbReference>
<keyword evidence="5 9" id="KW-1133">Transmembrane helix</keyword>
<proteinExistence type="inferred from homology"/>
<dbReference type="GeneID" id="40873008"/>
<keyword evidence="4 9" id="KW-0375">Hydrogen ion transport</keyword>
<dbReference type="GO" id="GO:0006813">
    <property type="term" value="P:potassium ion transport"/>
    <property type="evidence" value="ECO:0007669"/>
    <property type="project" value="UniProtKB-UniRule"/>
</dbReference>
<name>A0A4Y5P5M1_9MARC</name>
<organism evidence="10">
    <name type="scientific">Porella perrottetiana</name>
    <dbReference type="NCBI Taxonomy" id="460663"/>
    <lineage>
        <taxon>Eukaryota</taxon>
        <taxon>Viridiplantae</taxon>
        <taxon>Streptophyta</taxon>
        <taxon>Embryophyta</taxon>
        <taxon>Marchantiophyta</taxon>
        <taxon>Jungermanniopsida</taxon>
        <taxon>Jungermanniidae</taxon>
        <taxon>Porellales</taxon>
        <taxon>Porellineae</taxon>
        <taxon>Porellaceae</taxon>
        <taxon>Porella</taxon>
    </lineage>
</organism>
<protein>
    <recommendedName>
        <fullName evidence="9">Potassium/proton antiporter CemA</fullName>
    </recommendedName>
    <alternativeName>
        <fullName evidence="9">Chloroplast envelope membrane protein A</fullName>
        <shortName evidence="9">CemA</shortName>
    </alternativeName>
</protein>
<keyword evidence="10" id="KW-0150">Chloroplast</keyword>
<dbReference type="HAMAP" id="MF_01308">
    <property type="entry name" value="CemA_PxcA"/>
    <property type="match status" value="1"/>
</dbReference>
<dbReference type="RefSeq" id="YP_009667825.1">
    <property type="nucleotide sequence ID" value="NC_043780.1"/>
</dbReference>
<dbReference type="PANTHER" id="PTHR33650:SF2">
    <property type="entry name" value="CHLOROPLAST ENVELOPE MEMBRANE PROTEIN"/>
    <property type="match status" value="1"/>
</dbReference>
<reference evidence="10" key="1">
    <citation type="submission" date="2018-03" db="EMBL/GenBank/DDBJ databases">
        <title>Exploring the plastid DNA sequence disparity of liverworts.</title>
        <authorList>
            <person name="Yu Y."/>
            <person name="Liu H."/>
            <person name="Yang J."/>
            <person name="Ma W."/>
            <person name="Pressel S."/>
            <person name="Wu Y."/>
            <person name="Schneider H."/>
        </authorList>
    </citation>
    <scope>NUCLEOTIDE SEQUENCE</scope>
</reference>
<keyword evidence="9" id="KW-0633">Potassium transport</keyword>
<comment type="similarity">
    <text evidence="8 9">Belongs to the CemA family.</text>
</comment>
<keyword evidence="7 9" id="KW-0472">Membrane</keyword>
<evidence type="ECO:0000256" key="4">
    <source>
        <dbReference type="ARBA" id="ARBA00022781"/>
    </source>
</evidence>
<dbReference type="GO" id="GO:0009706">
    <property type="term" value="C:chloroplast inner membrane"/>
    <property type="evidence" value="ECO:0007669"/>
    <property type="project" value="UniProtKB-SubCell"/>
</dbReference>
<evidence type="ECO:0000256" key="2">
    <source>
        <dbReference type="ARBA" id="ARBA00022448"/>
    </source>
</evidence>
<sequence length="447" mass="52865">MKNLYHRRIGPYRCLEKAYRAGKRIQKIKKNYFLYRNMLFSSKRSWQSIPFYTNTELNDSVFRIYLSLFEYRISLYLMNFFYFLRFRILNQFQSFSFGNKISKYKSYEKGFKTYSIFTNSVEKGLIKKINRKLAWIEATLNDSHIWKHYYLFPSFTSSDVKEDNKYSVLGTTKNPGLTTIAYESIGFLPRSITRTFSRFKAELTNQSSSLVLQDFRLAKYQALASLQYIGCLIIIPLAISIFSQKCFSEPWINHWWNSYQSQIFLTSFQEEKALEKLREIEELFWLDKIMANPLFETHSQNLNGEIHQQTIDLVDNYNDDSIKTISHLLTDIVYLITLSGLFILGKERLVILNSWAQELFYSLSDTMKAFSILLLTDLCIGFHSPHGWELVISSCFEHFGFVHNKRVISCFVSTFPVILDTVFKYWIFRHLNRISPSIVATYHTMNE</sequence>
<gene>
    <name evidence="9 10" type="primary">cemA</name>
</gene>
<evidence type="ECO:0000256" key="6">
    <source>
        <dbReference type="ARBA" id="ARBA00023065"/>
    </source>
</evidence>
<dbReference type="AlphaFoldDB" id="A0A4Y5P5M1"/>
<evidence type="ECO:0000256" key="3">
    <source>
        <dbReference type="ARBA" id="ARBA00022692"/>
    </source>
</evidence>
<evidence type="ECO:0000313" key="10">
    <source>
        <dbReference type="EMBL" id="QCW58600.1"/>
    </source>
</evidence>
<comment type="function">
    <text evidence="9">Contributes to K(+)/H(+) antiport activity by supporting proton efflux to control proton extrusion and homeostasis in chloroplasts in a light-dependent manner to modulate photosynthesis. Prevents excessive induction of non-photochemical quenching (NPQ) under continuous-light conditions. Indirectly promotes efficient inorganic carbon uptake into chloroplasts.</text>
</comment>
<keyword evidence="9" id="KW-1001">Plastid inner membrane</keyword>
<comment type="caution">
    <text evidence="9">Lacks conserved residue(s) required for the propagation of feature annotation.</text>
</comment>
<dbReference type="InterPro" id="IPR004282">
    <property type="entry name" value="CemA"/>
</dbReference>
<geneLocation type="chloroplast" evidence="10"/>
<keyword evidence="2 9" id="KW-0813">Transport</keyword>
<keyword evidence="10" id="KW-0934">Plastid</keyword>
<evidence type="ECO:0000256" key="8">
    <source>
        <dbReference type="ARBA" id="ARBA00043980"/>
    </source>
</evidence>
<dbReference type="GO" id="GO:0015078">
    <property type="term" value="F:proton transmembrane transporter activity"/>
    <property type="evidence" value="ECO:0007669"/>
    <property type="project" value="UniProtKB-UniRule"/>
</dbReference>
<comment type="subcellular location">
    <subcellularLocation>
        <location evidence="1">Membrane</location>
        <topology evidence="1">Multi-pass membrane protein</topology>
    </subcellularLocation>
    <subcellularLocation>
        <location evidence="9">Plastid</location>
        <location evidence="9">Chloroplast inner membrane</location>
        <topology evidence="9">Multi-pass membrane protein</topology>
    </subcellularLocation>
</comment>
<evidence type="ECO:0000256" key="9">
    <source>
        <dbReference type="HAMAP-Rule" id="MF_01308"/>
    </source>
</evidence>
<keyword evidence="6 9" id="KW-0406">Ion transport</keyword>
<feature type="transmembrane region" description="Helical" evidence="9">
    <location>
        <begin position="64"/>
        <end position="84"/>
    </location>
</feature>
<dbReference type="EMBL" id="MH064507">
    <property type="protein sequence ID" value="QCW58600.1"/>
    <property type="molecule type" value="Genomic_DNA"/>
</dbReference>
<keyword evidence="9" id="KW-0050">Antiport</keyword>
<dbReference type="GO" id="GO:0015297">
    <property type="term" value="F:antiporter activity"/>
    <property type="evidence" value="ECO:0007669"/>
    <property type="project" value="UniProtKB-KW"/>
</dbReference>
<keyword evidence="3 9" id="KW-0812">Transmembrane</keyword>
<dbReference type="PANTHER" id="PTHR33650">
    <property type="entry name" value="CHLOROPLAST ENVELOPE MEMBRANE PROTEIN-RELATED"/>
    <property type="match status" value="1"/>
</dbReference>
<evidence type="ECO:0000256" key="5">
    <source>
        <dbReference type="ARBA" id="ARBA00022989"/>
    </source>
</evidence>
<evidence type="ECO:0000256" key="1">
    <source>
        <dbReference type="ARBA" id="ARBA00004141"/>
    </source>
</evidence>
<evidence type="ECO:0000256" key="7">
    <source>
        <dbReference type="ARBA" id="ARBA00023136"/>
    </source>
</evidence>